<accession>A0A7C3C488</accession>
<dbReference type="Proteomes" id="UP000886042">
    <property type="component" value="Unassembled WGS sequence"/>
</dbReference>
<gene>
    <name evidence="2" type="ORF">ENJ46_06645</name>
</gene>
<name>A0A7C3C488_9PROT</name>
<evidence type="ECO:0000259" key="1">
    <source>
        <dbReference type="Pfam" id="PF07638"/>
    </source>
</evidence>
<feature type="non-terminal residue" evidence="2">
    <location>
        <position position="1"/>
    </location>
</feature>
<dbReference type="NCBIfam" id="TIGR02937">
    <property type="entry name" value="sigma70-ECF"/>
    <property type="match status" value="1"/>
</dbReference>
<dbReference type="SUPFAM" id="SSF88659">
    <property type="entry name" value="Sigma3 and sigma4 domains of RNA polymerase sigma factors"/>
    <property type="match status" value="1"/>
</dbReference>
<evidence type="ECO:0000313" key="2">
    <source>
        <dbReference type="EMBL" id="HFB55587.1"/>
    </source>
</evidence>
<dbReference type="Pfam" id="PF07638">
    <property type="entry name" value="Sigma70_ECF"/>
    <property type="match status" value="1"/>
</dbReference>
<dbReference type="InterPro" id="IPR053812">
    <property type="entry name" value="HTH_Sigma70_ECF-like"/>
</dbReference>
<comment type="caution">
    <text evidence="2">The sequence shown here is derived from an EMBL/GenBank/DDBJ whole genome shotgun (WGS) entry which is preliminary data.</text>
</comment>
<dbReference type="InterPro" id="IPR036388">
    <property type="entry name" value="WH-like_DNA-bd_sf"/>
</dbReference>
<dbReference type="Gene3D" id="1.10.10.10">
    <property type="entry name" value="Winged helix-like DNA-binding domain superfamily/Winged helix DNA-binding domain"/>
    <property type="match status" value="1"/>
</dbReference>
<dbReference type="NCBIfam" id="TIGR02999">
    <property type="entry name" value="Sig-70_X6"/>
    <property type="match status" value="1"/>
</dbReference>
<feature type="domain" description="RNA polymerase sigma-70 ECF-like HTH" evidence="1">
    <location>
        <begin position="2"/>
        <end position="163"/>
    </location>
</feature>
<dbReference type="GO" id="GO:0003700">
    <property type="term" value="F:DNA-binding transcription factor activity"/>
    <property type="evidence" value="ECO:0007669"/>
    <property type="project" value="InterPro"/>
</dbReference>
<dbReference type="InterPro" id="IPR011517">
    <property type="entry name" value="RNA_pol_sigma70_ECF-like"/>
</dbReference>
<sequence>ARLIELHYETLKTIARAKRRRAGVGQTMLTTDVLHESWLKLKSKGGWADEAHFMRTAALAMRHVLVDYARAKLSQKRGEKARHDCYDDLADCLPEFKETPEQIIIISDMLGKLKAMNPRYVKIVDLRYFGGFTESETAEILGVTDRTVRRDWKITKAWLAAEMGNVQIPAPA</sequence>
<proteinExistence type="predicted"/>
<dbReference type="InterPro" id="IPR013324">
    <property type="entry name" value="RNA_pol_sigma_r3/r4-like"/>
</dbReference>
<protein>
    <submittedName>
        <fullName evidence="2">Sigma-70 family RNA polymerase sigma factor</fullName>
    </submittedName>
</protein>
<dbReference type="InterPro" id="IPR014284">
    <property type="entry name" value="RNA_pol_sigma-70_dom"/>
</dbReference>
<dbReference type="AlphaFoldDB" id="A0A7C3C488"/>
<reference evidence="2" key="1">
    <citation type="journal article" date="2020" name="mSystems">
        <title>Genome- and Community-Level Interaction Insights into Carbon Utilization and Element Cycling Functions of Hydrothermarchaeota in Hydrothermal Sediment.</title>
        <authorList>
            <person name="Zhou Z."/>
            <person name="Liu Y."/>
            <person name="Xu W."/>
            <person name="Pan J."/>
            <person name="Luo Z.H."/>
            <person name="Li M."/>
        </authorList>
    </citation>
    <scope>NUCLEOTIDE SEQUENCE [LARGE SCALE GENOMIC DNA]</scope>
    <source>
        <strain evidence="2">HyVt-489</strain>
    </source>
</reference>
<organism evidence="2">
    <name type="scientific">Hellea balneolensis</name>
    <dbReference type="NCBI Taxonomy" id="287478"/>
    <lineage>
        <taxon>Bacteria</taxon>
        <taxon>Pseudomonadati</taxon>
        <taxon>Pseudomonadota</taxon>
        <taxon>Alphaproteobacteria</taxon>
        <taxon>Maricaulales</taxon>
        <taxon>Robiginitomaculaceae</taxon>
        <taxon>Hellea</taxon>
    </lineage>
</organism>
<dbReference type="EMBL" id="DRMN01000426">
    <property type="protein sequence ID" value="HFB55587.1"/>
    <property type="molecule type" value="Genomic_DNA"/>
</dbReference>
<dbReference type="GO" id="GO:0006352">
    <property type="term" value="P:DNA-templated transcription initiation"/>
    <property type="evidence" value="ECO:0007669"/>
    <property type="project" value="InterPro"/>
</dbReference>